<name>F3KJ07_9ARCH</name>
<gene>
    <name evidence="2" type="ORF">Nlim_0461</name>
</gene>
<dbReference type="STRING" id="886738.Nlim_0461"/>
<accession>F3KJ07</accession>
<evidence type="ECO:0000256" key="1">
    <source>
        <dbReference type="SAM" id="Coils"/>
    </source>
</evidence>
<dbReference type="Proteomes" id="UP000004348">
    <property type="component" value="Chromosome"/>
</dbReference>
<sequence>MFKWIILVALIGTPLFVLYVYDFQSNAHTTDTDMSKSSIVDIGYEFVKQASHEETTKENSLGNIMDITDRDIEKEKEVPDLSASEKIQNNGVRLSTSYNQASYDYLTEKIPAKEYFSKLLDFKIKYEKYMTAIDSYIGKEDITIQKNSMIQELNEINQQINTLKSSKNFEDGWETKSEYEKYRKLLPSMFTP</sequence>
<dbReference type="HOGENOM" id="CLU_1418636_0_0_2"/>
<keyword evidence="1" id="KW-0175">Coiled coil</keyword>
<dbReference type="AlphaFoldDB" id="F3KJ07"/>
<reference evidence="2" key="1">
    <citation type="journal article" date="2011" name="PLoS ONE">
        <title>Genome of a low-salinity ammonia-oxidizing archaeon determined by single-cell and metagenomic analysis.</title>
        <authorList>
            <person name="Blainey P.C."/>
            <person name="Mosier A.C."/>
            <person name="Potanina A."/>
            <person name="Francis C.A."/>
            <person name="Quake S.R."/>
        </authorList>
    </citation>
    <scope>NUCLEOTIDE SEQUENCE [LARGE SCALE GENOMIC DNA]</scope>
    <source>
        <strain evidence="2">SFB1</strain>
    </source>
</reference>
<organism evidence="2">
    <name type="scientific">Candidatus Nitrosarchaeum limnium SFB1</name>
    <dbReference type="NCBI Taxonomy" id="886738"/>
    <lineage>
        <taxon>Archaea</taxon>
        <taxon>Nitrososphaerota</taxon>
        <taxon>Nitrososphaeria</taxon>
        <taxon>Nitrosopumilales</taxon>
        <taxon>Nitrosopumilaceae</taxon>
        <taxon>Nitrosarchaeum</taxon>
    </lineage>
</organism>
<dbReference type="EMBL" id="AEGP01000026">
    <property type="protein sequence ID" value="EGG42649.1"/>
    <property type="molecule type" value="Genomic_DNA"/>
</dbReference>
<feature type="coiled-coil region" evidence="1">
    <location>
        <begin position="139"/>
        <end position="166"/>
    </location>
</feature>
<proteinExistence type="predicted"/>
<evidence type="ECO:0000313" key="2">
    <source>
        <dbReference type="EMBL" id="EGG42649.1"/>
    </source>
</evidence>
<protein>
    <submittedName>
        <fullName evidence="2">Uncharacterized protein</fullName>
    </submittedName>
</protein>
<comment type="caution">
    <text evidence="2">The sequence shown here is derived from an EMBL/GenBank/DDBJ whole genome shotgun (WGS) entry which is preliminary data.</text>
</comment>